<dbReference type="Gene3D" id="1.25.40.880">
    <property type="entry name" value="Alkyl sulfatase, dimerisation domain"/>
    <property type="match status" value="1"/>
</dbReference>
<dbReference type="PANTHER" id="PTHR43223">
    <property type="entry name" value="ALKYL/ARYL-SULFATASE"/>
    <property type="match status" value="1"/>
</dbReference>
<sequence length="86" mass="9248">MGGADAVLIHGKTAFAAGEYRWAAELLNHLVFADGANTSAKELLAKSYDQLGYQAESAAWRDVYLSAAFELRHGTPDKGIGSHVLR</sequence>
<dbReference type="AlphaFoldDB" id="A9D1P0"/>
<dbReference type="InterPro" id="IPR038536">
    <property type="entry name" value="Alkyl/aryl-sulf_dimr_sf"/>
</dbReference>
<comment type="caution">
    <text evidence="2">The sequence shown here is derived from an EMBL/GenBank/DDBJ whole genome shotgun (WGS) entry which is preliminary data.</text>
</comment>
<protein>
    <submittedName>
        <fullName evidence="2">Metallo-beta-lactamase family protein</fullName>
    </submittedName>
</protein>
<accession>A9D1P0</accession>
<evidence type="ECO:0000313" key="2">
    <source>
        <dbReference type="EMBL" id="EDQ01891.1"/>
    </source>
</evidence>
<dbReference type="Proteomes" id="UP000005839">
    <property type="component" value="Unassembled WGS sequence"/>
</dbReference>
<dbReference type="Pfam" id="PF14863">
    <property type="entry name" value="Alkyl_sulf_dimr"/>
    <property type="match status" value="1"/>
</dbReference>
<evidence type="ECO:0000313" key="3">
    <source>
        <dbReference type="Proteomes" id="UP000005839"/>
    </source>
</evidence>
<gene>
    <name evidence="2" type="ORF">KT99_08288</name>
</gene>
<proteinExistence type="predicted"/>
<organism evidence="2 3">
    <name type="scientific">Shewanella benthica KT99</name>
    <dbReference type="NCBI Taxonomy" id="314608"/>
    <lineage>
        <taxon>Bacteria</taxon>
        <taxon>Pseudomonadati</taxon>
        <taxon>Pseudomonadota</taxon>
        <taxon>Gammaproteobacteria</taxon>
        <taxon>Alteromonadales</taxon>
        <taxon>Shewanellaceae</taxon>
        <taxon>Shewanella</taxon>
    </lineage>
</organism>
<dbReference type="STRING" id="314608.KT99_08288"/>
<feature type="domain" description="Alkyl sulfatase dimerisation" evidence="1">
    <location>
        <begin position="1"/>
        <end position="74"/>
    </location>
</feature>
<dbReference type="InterPro" id="IPR029228">
    <property type="entry name" value="Alkyl_sulf_dimr"/>
</dbReference>
<dbReference type="SUPFAM" id="SSF56281">
    <property type="entry name" value="Metallo-hydrolase/oxidoreductase"/>
    <property type="match status" value="1"/>
</dbReference>
<dbReference type="EMBL" id="ABIC01000006">
    <property type="protein sequence ID" value="EDQ01891.1"/>
    <property type="molecule type" value="Genomic_DNA"/>
</dbReference>
<dbReference type="GO" id="GO:0046983">
    <property type="term" value="F:protein dimerization activity"/>
    <property type="evidence" value="ECO:0007669"/>
    <property type="project" value="InterPro"/>
</dbReference>
<dbReference type="InterPro" id="IPR052195">
    <property type="entry name" value="Bact_Alkyl/Aryl-Sulfatase"/>
</dbReference>
<evidence type="ECO:0000259" key="1">
    <source>
        <dbReference type="Pfam" id="PF14863"/>
    </source>
</evidence>
<reference evidence="2 3" key="1">
    <citation type="submission" date="2007-10" db="EMBL/GenBank/DDBJ databases">
        <authorList>
            <person name="Yayanos A."/>
            <person name="Ferriera S."/>
            <person name="Johnson J."/>
            <person name="Kravitz S."/>
            <person name="Halpern A."/>
            <person name="Remington K."/>
            <person name="Beeson K."/>
            <person name="Tran B."/>
            <person name="Rogers Y.-H."/>
            <person name="Friedman R."/>
            <person name="Venter J.C."/>
        </authorList>
    </citation>
    <scope>NUCLEOTIDE SEQUENCE [LARGE SCALE GENOMIC DNA]</scope>
    <source>
        <strain evidence="2 3">KT99</strain>
    </source>
</reference>
<dbReference type="RefSeq" id="WP_005497185.1">
    <property type="nucleotide sequence ID" value="NZ_ABIC01000006.1"/>
</dbReference>
<keyword evidence="3" id="KW-1185">Reference proteome</keyword>
<name>A9D1P0_9GAMM</name>
<dbReference type="InterPro" id="IPR036866">
    <property type="entry name" value="RibonucZ/Hydroxyglut_hydro"/>
</dbReference>